<name>A0ABW8D1G7_STRBI</name>
<dbReference type="EMBL" id="JBITYT010000015">
    <property type="protein sequence ID" value="MFI9123217.1"/>
    <property type="molecule type" value="Genomic_DNA"/>
</dbReference>
<dbReference type="Proteomes" id="UP001614391">
    <property type="component" value="Unassembled WGS sequence"/>
</dbReference>
<evidence type="ECO:0000313" key="2">
    <source>
        <dbReference type="Proteomes" id="UP001614391"/>
    </source>
</evidence>
<sequence length="55" mass="6028">MGDDLGLLQDLGARAVVLDPTRPGDRREPERTERDLDVLENLVKEVIGVDAGSVR</sequence>
<protein>
    <recommendedName>
        <fullName evidence="3">Hydrolase</fullName>
    </recommendedName>
</protein>
<reference evidence="1 2" key="1">
    <citation type="submission" date="2024-10" db="EMBL/GenBank/DDBJ databases">
        <title>The Natural Products Discovery Center: Release of the First 8490 Sequenced Strains for Exploring Actinobacteria Biosynthetic Diversity.</title>
        <authorList>
            <person name="Kalkreuter E."/>
            <person name="Kautsar S.A."/>
            <person name="Yang D."/>
            <person name="Bader C.D."/>
            <person name="Teijaro C.N."/>
            <person name="Fluegel L."/>
            <person name="Davis C.M."/>
            <person name="Simpson J.R."/>
            <person name="Lauterbach L."/>
            <person name="Steele A.D."/>
            <person name="Gui C."/>
            <person name="Meng S."/>
            <person name="Li G."/>
            <person name="Viehrig K."/>
            <person name="Ye F."/>
            <person name="Su P."/>
            <person name="Kiefer A.F."/>
            <person name="Nichols A."/>
            <person name="Cepeda A.J."/>
            <person name="Yan W."/>
            <person name="Fan B."/>
            <person name="Jiang Y."/>
            <person name="Adhikari A."/>
            <person name="Zheng C.-J."/>
            <person name="Schuster L."/>
            <person name="Cowan T.M."/>
            <person name="Smanski M.J."/>
            <person name="Chevrette M.G."/>
            <person name="De Carvalho L.P.S."/>
            <person name="Shen B."/>
        </authorList>
    </citation>
    <scope>NUCLEOTIDE SEQUENCE [LARGE SCALE GENOMIC DNA]</scope>
    <source>
        <strain evidence="1 2">NPDC053346</strain>
    </source>
</reference>
<organism evidence="1 2">
    <name type="scientific">Streptomyces bikiniensis</name>
    <dbReference type="NCBI Taxonomy" id="1896"/>
    <lineage>
        <taxon>Bacteria</taxon>
        <taxon>Bacillati</taxon>
        <taxon>Actinomycetota</taxon>
        <taxon>Actinomycetes</taxon>
        <taxon>Kitasatosporales</taxon>
        <taxon>Streptomycetaceae</taxon>
        <taxon>Streptomyces</taxon>
    </lineage>
</organism>
<comment type="caution">
    <text evidence="1">The sequence shown here is derived from an EMBL/GenBank/DDBJ whole genome shotgun (WGS) entry which is preliminary data.</text>
</comment>
<accession>A0ABW8D1G7</accession>
<evidence type="ECO:0008006" key="3">
    <source>
        <dbReference type="Google" id="ProtNLM"/>
    </source>
</evidence>
<dbReference type="RefSeq" id="WP_399620230.1">
    <property type="nucleotide sequence ID" value="NZ_JBITYT010000015.1"/>
</dbReference>
<evidence type="ECO:0000313" key="1">
    <source>
        <dbReference type="EMBL" id="MFI9123217.1"/>
    </source>
</evidence>
<gene>
    <name evidence="1" type="ORF">ACIGW0_28150</name>
</gene>
<keyword evidence="2" id="KW-1185">Reference proteome</keyword>
<proteinExistence type="predicted"/>